<sequence length="95" mass="11019">MSMIEEDKRLELACSPTNTISHHRTSSTTIRFAIGNGLTEPGIQFKADVDFCNSPEFQGTRRVGAQTRRVGSRIWSRVRDWTRRVRIWTRRVRAV</sequence>
<comment type="caution">
    <text evidence="1">The sequence shown here is derived from an EMBL/GenBank/DDBJ whole genome shotgun (WGS) entry which is preliminary data.</text>
</comment>
<name>A0A9R1VJZ7_LACSA</name>
<gene>
    <name evidence="1" type="ORF">LSAT_V11C400191470</name>
</gene>
<organism evidence="1 2">
    <name type="scientific">Lactuca sativa</name>
    <name type="common">Garden lettuce</name>
    <dbReference type="NCBI Taxonomy" id="4236"/>
    <lineage>
        <taxon>Eukaryota</taxon>
        <taxon>Viridiplantae</taxon>
        <taxon>Streptophyta</taxon>
        <taxon>Embryophyta</taxon>
        <taxon>Tracheophyta</taxon>
        <taxon>Spermatophyta</taxon>
        <taxon>Magnoliopsida</taxon>
        <taxon>eudicotyledons</taxon>
        <taxon>Gunneridae</taxon>
        <taxon>Pentapetalae</taxon>
        <taxon>asterids</taxon>
        <taxon>campanulids</taxon>
        <taxon>Asterales</taxon>
        <taxon>Asteraceae</taxon>
        <taxon>Cichorioideae</taxon>
        <taxon>Cichorieae</taxon>
        <taxon>Lactucinae</taxon>
        <taxon>Lactuca</taxon>
    </lineage>
</organism>
<keyword evidence="2" id="KW-1185">Reference proteome</keyword>
<reference evidence="1 2" key="1">
    <citation type="journal article" date="2017" name="Nat. Commun.">
        <title>Genome assembly with in vitro proximity ligation data and whole-genome triplication in lettuce.</title>
        <authorList>
            <person name="Reyes-Chin-Wo S."/>
            <person name="Wang Z."/>
            <person name="Yang X."/>
            <person name="Kozik A."/>
            <person name="Arikit S."/>
            <person name="Song C."/>
            <person name="Xia L."/>
            <person name="Froenicke L."/>
            <person name="Lavelle D.O."/>
            <person name="Truco M.J."/>
            <person name="Xia R."/>
            <person name="Zhu S."/>
            <person name="Xu C."/>
            <person name="Xu H."/>
            <person name="Xu X."/>
            <person name="Cox K."/>
            <person name="Korf I."/>
            <person name="Meyers B.C."/>
            <person name="Michelmore R.W."/>
        </authorList>
    </citation>
    <scope>NUCLEOTIDE SEQUENCE [LARGE SCALE GENOMIC DNA]</scope>
    <source>
        <strain evidence="2">cv. Salinas</strain>
        <tissue evidence="1">Seedlings</tissue>
    </source>
</reference>
<accession>A0A9R1VJZ7</accession>
<evidence type="ECO:0000313" key="2">
    <source>
        <dbReference type="Proteomes" id="UP000235145"/>
    </source>
</evidence>
<proteinExistence type="predicted"/>
<evidence type="ECO:0000313" key="1">
    <source>
        <dbReference type="EMBL" id="KAJ0208672.1"/>
    </source>
</evidence>
<protein>
    <submittedName>
        <fullName evidence="1">Uncharacterized protein</fullName>
    </submittedName>
</protein>
<dbReference type="Proteomes" id="UP000235145">
    <property type="component" value="Unassembled WGS sequence"/>
</dbReference>
<dbReference type="EMBL" id="NBSK02000004">
    <property type="protein sequence ID" value="KAJ0208672.1"/>
    <property type="molecule type" value="Genomic_DNA"/>
</dbReference>
<dbReference type="AlphaFoldDB" id="A0A9R1VJZ7"/>